<dbReference type="EMBL" id="GG745370">
    <property type="protein sequence ID" value="KNE71235.1"/>
    <property type="molecule type" value="Genomic_DNA"/>
</dbReference>
<reference evidence="2 3" key="1">
    <citation type="submission" date="2009-11" db="EMBL/GenBank/DDBJ databases">
        <title>Annotation of Allomyces macrogynus ATCC 38327.</title>
        <authorList>
            <consortium name="The Broad Institute Genome Sequencing Platform"/>
            <person name="Russ C."/>
            <person name="Cuomo C."/>
            <person name="Burger G."/>
            <person name="Gray M.W."/>
            <person name="Holland P.W.H."/>
            <person name="King N."/>
            <person name="Lang F.B.F."/>
            <person name="Roger A.J."/>
            <person name="Ruiz-Trillo I."/>
            <person name="Young S.K."/>
            <person name="Zeng Q."/>
            <person name="Gargeya S."/>
            <person name="Fitzgerald M."/>
            <person name="Haas B."/>
            <person name="Abouelleil A."/>
            <person name="Alvarado L."/>
            <person name="Arachchi H.M."/>
            <person name="Berlin A."/>
            <person name="Chapman S.B."/>
            <person name="Gearin G."/>
            <person name="Goldberg J."/>
            <person name="Griggs A."/>
            <person name="Gujja S."/>
            <person name="Hansen M."/>
            <person name="Heiman D."/>
            <person name="Howarth C."/>
            <person name="Larimer J."/>
            <person name="Lui A."/>
            <person name="MacDonald P.J.P."/>
            <person name="McCowen C."/>
            <person name="Montmayeur A."/>
            <person name="Murphy C."/>
            <person name="Neiman D."/>
            <person name="Pearson M."/>
            <person name="Priest M."/>
            <person name="Roberts A."/>
            <person name="Saif S."/>
            <person name="Shea T."/>
            <person name="Sisk P."/>
            <person name="Stolte C."/>
            <person name="Sykes S."/>
            <person name="Wortman J."/>
            <person name="Nusbaum C."/>
            <person name="Birren B."/>
        </authorList>
    </citation>
    <scope>NUCLEOTIDE SEQUENCE [LARGE SCALE GENOMIC DNA]</scope>
    <source>
        <strain evidence="2 3">ATCC 38327</strain>
    </source>
</reference>
<protein>
    <submittedName>
        <fullName evidence="2">Uncharacterized protein</fullName>
    </submittedName>
</protein>
<evidence type="ECO:0000256" key="1">
    <source>
        <dbReference type="SAM" id="MobiDB-lite"/>
    </source>
</evidence>
<accession>A0A0L0T940</accession>
<dbReference type="Proteomes" id="UP000054350">
    <property type="component" value="Unassembled WGS sequence"/>
</dbReference>
<dbReference type="AlphaFoldDB" id="A0A0L0T940"/>
<organism evidence="2 3">
    <name type="scientific">Allomyces macrogynus (strain ATCC 38327)</name>
    <name type="common">Allomyces javanicus var. macrogynus</name>
    <dbReference type="NCBI Taxonomy" id="578462"/>
    <lineage>
        <taxon>Eukaryota</taxon>
        <taxon>Fungi</taxon>
        <taxon>Fungi incertae sedis</taxon>
        <taxon>Blastocladiomycota</taxon>
        <taxon>Blastocladiomycetes</taxon>
        <taxon>Blastocladiales</taxon>
        <taxon>Blastocladiaceae</taxon>
        <taxon>Allomyces</taxon>
    </lineage>
</organism>
<dbReference type="VEuPathDB" id="FungiDB:AMAG_15890"/>
<feature type="region of interest" description="Disordered" evidence="1">
    <location>
        <begin position="40"/>
        <end position="62"/>
    </location>
</feature>
<evidence type="ECO:0000313" key="3">
    <source>
        <dbReference type="Proteomes" id="UP000054350"/>
    </source>
</evidence>
<keyword evidence="3" id="KW-1185">Reference proteome</keyword>
<reference evidence="3" key="2">
    <citation type="submission" date="2009-11" db="EMBL/GenBank/DDBJ databases">
        <title>The Genome Sequence of Allomyces macrogynus strain ATCC 38327.</title>
        <authorList>
            <consortium name="The Broad Institute Genome Sequencing Platform"/>
            <person name="Russ C."/>
            <person name="Cuomo C."/>
            <person name="Shea T."/>
            <person name="Young S.K."/>
            <person name="Zeng Q."/>
            <person name="Koehrsen M."/>
            <person name="Haas B."/>
            <person name="Borodovsky M."/>
            <person name="Guigo R."/>
            <person name="Alvarado L."/>
            <person name="Berlin A."/>
            <person name="Borenstein D."/>
            <person name="Chen Z."/>
            <person name="Engels R."/>
            <person name="Freedman E."/>
            <person name="Gellesch M."/>
            <person name="Goldberg J."/>
            <person name="Griggs A."/>
            <person name="Gujja S."/>
            <person name="Heiman D."/>
            <person name="Hepburn T."/>
            <person name="Howarth C."/>
            <person name="Jen D."/>
            <person name="Larson L."/>
            <person name="Lewis B."/>
            <person name="Mehta T."/>
            <person name="Park D."/>
            <person name="Pearson M."/>
            <person name="Roberts A."/>
            <person name="Saif S."/>
            <person name="Shenoy N."/>
            <person name="Sisk P."/>
            <person name="Stolte C."/>
            <person name="Sykes S."/>
            <person name="Walk T."/>
            <person name="White J."/>
            <person name="Yandava C."/>
            <person name="Burger G."/>
            <person name="Gray M.W."/>
            <person name="Holland P.W.H."/>
            <person name="King N."/>
            <person name="Lang F.B.F."/>
            <person name="Roger A.J."/>
            <person name="Ruiz-Trillo I."/>
            <person name="Lander E."/>
            <person name="Nusbaum C."/>
        </authorList>
    </citation>
    <scope>NUCLEOTIDE SEQUENCE [LARGE SCALE GENOMIC DNA]</scope>
    <source>
        <strain evidence="3">ATCC 38327</strain>
    </source>
</reference>
<name>A0A0L0T940_ALLM3</name>
<proteinExistence type="predicted"/>
<gene>
    <name evidence="2" type="ORF">AMAG_15890</name>
</gene>
<evidence type="ECO:0000313" key="2">
    <source>
        <dbReference type="EMBL" id="KNE71235.1"/>
    </source>
</evidence>
<sequence length="62" mass="7228">MTGKHVRRCPRRRRKLVTRADRGKAIKHDKVLDLTIVTNQLDQHLGEDDDNKSRSGKMPSEY</sequence>